<dbReference type="AlphaFoldDB" id="A0A7W0HP47"/>
<feature type="region of interest" description="Disordered" evidence="1">
    <location>
        <begin position="1"/>
        <end position="62"/>
    </location>
</feature>
<gene>
    <name evidence="2" type="ORF">HNR30_001718</name>
</gene>
<evidence type="ECO:0000313" key="3">
    <source>
        <dbReference type="Proteomes" id="UP000530928"/>
    </source>
</evidence>
<organism evidence="2 3">
    <name type="scientific">Nonomuraea soli</name>
    <dbReference type="NCBI Taxonomy" id="1032476"/>
    <lineage>
        <taxon>Bacteria</taxon>
        <taxon>Bacillati</taxon>
        <taxon>Actinomycetota</taxon>
        <taxon>Actinomycetes</taxon>
        <taxon>Streptosporangiales</taxon>
        <taxon>Streptosporangiaceae</taxon>
        <taxon>Nonomuraea</taxon>
    </lineage>
</organism>
<dbReference type="RefSeq" id="WP_181609203.1">
    <property type="nucleotide sequence ID" value="NZ_BAABAM010000006.1"/>
</dbReference>
<accession>A0A7W0HP47</accession>
<keyword evidence="3" id="KW-1185">Reference proteome</keyword>
<dbReference type="EMBL" id="JACDUR010000002">
    <property type="protein sequence ID" value="MBA2890377.1"/>
    <property type="molecule type" value="Genomic_DNA"/>
</dbReference>
<dbReference type="Proteomes" id="UP000530928">
    <property type="component" value="Unassembled WGS sequence"/>
</dbReference>
<name>A0A7W0HP47_9ACTN</name>
<evidence type="ECO:0000313" key="2">
    <source>
        <dbReference type="EMBL" id="MBA2890377.1"/>
    </source>
</evidence>
<sequence>MESKERTPEDLPPAEAGVEGESDVVAERSGMKLHRPRRPIPAGLVEVGGGESEEGEEEKDLS</sequence>
<reference evidence="2 3" key="1">
    <citation type="submission" date="2020-07" db="EMBL/GenBank/DDBJ databases">
        <title>Genomic Encyclopedia of Type Strains, Phase IV (KMG-IV): sequencing the most valuable type-strain genomes for metagenomic binning, comparative biology and taxonomic classification.</title>
        <authorList>
            <person name="Goeker M."/>
        </authorList>
    </citation>
    <scope>NUCLEOTIDE SEQUENCE [LARGE SCALE GENOMIC DNA]</scope>
    <source>
        <strain evidence="2 3">DSM 45533</strain>
    </source>
</reference>
<evidence type="ECO:0000256" key="1">
    <source>
        <dbReference type="SAM" id="MobiDB-lite"/>
    </source>
</evidence>
<feature type="compositionally biased region" description="Acidic residues" evidence="1">
    <location>
        <begin position="51"/>
        <end position="62"/>
    </location>
</feature>
<proteinExistence type="predicted"/>
<protein>
    <submittedName>
        <fullName evidence="2">Uncharacterized protein</fullName>
    </submittedName>
</protein>
<comment type="caution">
    <text evidence="2">The sequence shown here is derived from an EMBL/GenBank/DDBJ whole genome shotgun (WGS) entry which is preliminary data.</text>
</comment>